<accession>A0A9W8IHB3</accession>
<gene>
    <name evidence="1" type="ORF">GGH94_006036</name>
</gene>
<proteinExistence type="predicted"/>
<keyword evidence="2" id="KW-1185">Reference proteome</keyword>
<dbReference type="Proteomes" id="UP001140074">
    <property type="component" value="Unassembled WGS sequence"/>
</dbReference>
<evidence type="ECO:0000313" key="1">
    <source>
        <dbReference type="EMBL" id="KAJ2859569.1"/>
    </source>
</evidence>
<name>A0A9W8IHB3_9FUNG</name>
<protein>
    <submittedName>
        <fullName evidence="1">Uncharacterized protein</fullName>
    </submittedName>
</protein>
<dbReference type="AlphaFoldDB" id="A0A9W8IHB3"/>
<evidence type="ECO:0000313" key="2">
    <source>
        <dbReference type="Proteomes" id="UP001140074"/>
    </source>
</evidence>
<reference evidence="1" key="1">
    <citation type="submission" date="2022-07" db="EMBL/GenBank/DDBJ databases">
        <title>Phylogenomic reconstructions and comparative analyses of Kickxellomycotina fungi.</title>
        <authorList>
            <person name="Reynolds N.K."/>
            <person name="Stajich J.E."/>
            <person name="Barry K."/>
            <person name="Grigoriev I.V."/>
            <person name="Crous P."/>
            <person name="Smith M.E."/>
        </authorList>
    </citation>
    <scope>NUCLEOTIDE SEQUENCE</scope>
    <source>
        <strain evidence="1">RSA 476</strain>
    </source>
</reference>
<organism evidence="1 2">
    <name type="scientific">Coemansia aciculifera</name>
    <dbReference type="NCBI Taxonomy" id="417176"/>
    <lineage>
        <taxon>Eukaryota</taxon>
        <taxon>Fungi</taxon>
        <taxon>Fungi incertae sedis</taxon>
        <taxon>Zoopagomycota</taxon>
        <taxon>Kickxellomycotina</taxon>
        <taxon>Kickxellomycetes</taxon>
        <taxon>Kickxellales</taxon>
        <taxon>Kickxellaceae</taxon>
        <taxon>Coemansia</taxon>
    </lineage>
</organism>
<dbReference type="EMBL" id="JANBUY010000377">
    <property type="protein sequence ID" value="KAJ2859569.1"/>
    <property type="molecule type" value="Genomic_DNA"/>
</dbReference>
<sequence length="481" mass="53175">MYQVVTAWNKLCGGTAHSDELAIDETIADSGDEAIMESDNGEASVNSNDEYSDTDAEYSDDDMVIVDSVSKSTQAHLAIATNCDDLAHHYPGVDMGKILAHVTSFFCWTDKVLIRHVNNVYAALPIQGKRGGRWTELLLDGLHHYHNNTFAAAQAMSERLLVQSCHNGLTSPELRQIFDKKTKTDPAATTAQPTQNANIFVGKNIDLVVPSDQRYNYSKGYFVRSICLRDCSTLCKLATPYDSTFSTMASELASKVAADLKTRPSKAAQRRKPYANYGGVTYYTCPPRKGHGIDSLDDWAMDILKRTNTSVSTARVGSWHSNGSEDSGDSEYSNASELTSLEADYVAPSYEAFFLFIAHHVKVHISGQDATGLFKPEDYTDDDNTDIYSAGHDDPTEFANIESSMFALSSSVEIKVVPALHLIVANVEIGKYLEDFNETKLKLVRKTKALFINQHNRRFAWGLAAACHTIHAYVFGPDDIW</sequence>
<comment type="caution">
    <text evidence="1">The sequence shown here is derived from an EMBL/GenBank/DDBJ whole genome shotgun (WGS) entry which is preliminary data.</text>
</comment>